<keyword evidence="4" id="KW-1133">Transmembrane helix</keyword>
<comment type="similarity">
    <text evidence="1">Belongs to the glycosyl hydrolase 32 family.</text>
</comment>
<feature type="domain" description="Glycosyl hydrolase family 32 N-terminal" evidence="5">
    <location>
        <begin position="54"/>
        <end position="364"/>
    </location>
</feature>
<dbReference type="InterPro" id="IPR013148">
    <property type="entry name" value="Glyco_hydro_32_N"/>
</dbReference>
<reference evidence="6 7" key="1">
    <citation type="submission" date="2019-11" db="EMBL/GenBank/DDBJ databases">
        <title>Complete genome sequence of Spiroplasma tabanidicola TAUS-1 (DSM 22603).</title>
        <authorList>
            <person name="Huang C.-T."/>
            <person name="Lin Y.-C."/>
            <person name="Kuo C.-H."/>
        </authorList>
    </citation>
    <scope>NUCLEOTIDE SEQUENCE [LARGE SCALE GENOMIC DNA]</scope>
    <source>
        <strain evidence="6 7">TAUS-1</strain>
    </source>
</reference>
<dbReference type="OrthoDB" id="387639at2"/>
<feature type="transmembrane region" description="Helical" evidence="4">
    <location>
        <begin position="12"/>
        <end position="33"/>
    </location>
</feature>
<dbReference type="EMBL" id="CP046276">
    <property type="protein sequence ID" value="QGS52174.1"/>
    <property type="molecule type" value="Genomic_DNA"/>
</dbReference>
<evidence type="ECO:0000259" key="5">
    <source>
        <dbReference type="Pfam" id="PF00251"/>
    </source>
</evidence>
<dbReference type="InterPro" id="IPR001362">
    <property type="entry name" value="Glyco_hydro_32"/>
</dbReference>
<dbReference type="Pfam" id="PF00251">
    <property type="entry name" value="Glyco_hydro_32N"/>
    <property type="match status" value="1"/>
</dbReference>
<dbReference type="InterPro" id="IPR023296">
    <property type="entry name" value="Glyco_hydro_beta-prop_sf"/>
</dbReference>
<dbReference type="GO" id="GO:0005987">
    <property type="term" value="P:sucrose catabolic process"/>
    <property type="evidence" value="ECO:0007669"/>
    <property type="project" value="TreeGrafter"/>
</dbReference>
<dbReference type="GO" id="GO:0005737">
    <property type="term" value="C:cytoplasm"/>
    <property type="evidence" value="ECO:0007669"/>
    <property type="project" value="TreeGrafter"/>
</dbReference>
<dbReference type="AlphaFoldDB" id="A0A6I6CDX8"/>
<dbReference type="CDD" id="cd18622">
    <property type="entry name" value="GH32_Inu-like"/>
    <property type="match status" value="1"/>
</dbReference>
<evidence type="ECO:0000256" key="3">
    <source>
        <dbReference type="ARBA" id="ARBA00023295"/>
    </source>
</evidence>
<keyword evidence="4" id="KW-0472">Membrane</keyword>
<dbReference type="GO" id="GO:0004575">
    <property type="term" value="F:sucrose alpha-glucosidase activity"/>
    <property type="evidence" value="ECO:0007669"/>
    <property type="project" value="TreeGrafter"/>
</dbReference>
<accession>A0A6I6CDX8</accession>
<dbReference type="InterPro" id="IPR013320">
    <property type="entry name" value="ConA-like_dom_sf"/>
</dbReference>
<name>A0A6I6CDX8_9MOLU</name>
<keyword evidence="4" id="KW-0812">Transmembrane</keyword>
<proteinExistence type="inferred from homology"/>
<evidence type="ECO:0000313" key="7">
    <source>
        <dbReference type="Proteomes" id="UP000424468"/>
    </source>
</evidence>
<dbReference type="SUPFAM" id="SSF75005">
    <property type="entry name" value="Arabinanase/levansucrase/invertase"/>
    <property type="match status" value="1"/>
</dbReference>
<gene>
    <name evidence="6" type="primary">levB</name>
    <name evidence="6" type="ORF">STABA_v1c08180</name>
</gene>
<dbReference type="SMART" id="SM00640">
    <property type="entry name" value="Glyco_32"/>
    <property type="match status" value="1"/>
</dbReference>
<evidence type="ECO:0000256" key="4">
    <source>
        <dbReference type="SAM" id="Phobius"/>
    </source>
</evidence>
<dbReference type="Proteomes" id="UP000424468">
    <property type="component" value="Chromosome"/>
</dbReference>
<keyword evidence="3" id="KW-0326">Glycosidase</keyword>
<evidence type="ECO:0000256" key="1">
    <source>
        <dbReference type="ARBA" id="ARBA00009902"/>
    </source>
</evidence>
<dbReference type="Gene3D" id="2.115.10.20">
    <property type="entry name" value="Glycosyl hydrolase domain, family 43"/>
    <property type="match status" value="1"/>
</dbReference>
<dbReference type="SUPFAM" id="SSF49899">
    <property type="entry name" value="Concanavalin A-like lectins/glucanases"/>
    <property type="match status" value="1"/>
</dbReference>
<dbReference type="KEGG" id="stab:STABA_v1c08180"/>
<protein>
    <submittedName>
        <fullName evidence="6">Levanbiose-producing levanase</fullName>
    </submittedName>
</protein>
<keyword evidence="7" id="KW-1185">Reference proteome</keyword>
<evidence type="ECO:0000256" key="2">
    <source>
        <dbReference type="ARBA" id="ARBA00022801"/>
    </source>
</evidence>
<organism evidence="6 7">
    <name type="scientific">Spiroplasma tabanidicola</name>
    <dbReference type="NCBI Taxonomy" id="324079"/>
    <lineage>
        <taxon>Bacteria</taxon>
        <taxon>Bacillati</taxon>
        <taxon>Mycoplasmatota</taxon>
        <taxon>Mollicutes</taxon>
        <taxon>Entomoplasmatales</taxon>
        <taxon>Spiroplasmataceae</taxon>
        <taxon>Spiroplasma</taxon>
    </lineage>
</organism>
<dbReference type="PANTHER" id="PTHR42800:SF1">
    <property type="entry name" value="EXOINULINASE INUD (AFU_ORTHOLOGUE AFUA_5G00480)"/>
    <property type="match status" value="1"/>
</dbReference>
<dbReference type="PANTHER" id="PTHR42800">
    <property type="entry name" value="EXOINULINASE INUD (AFU_ORTHOLOGUE AFUA_5G00480)"/>
    <property type="match status" value="1"/>
</dbReference>
<sequence length="522" mass="61243">MKKYLLSKVSKFIFSFLFIFVLFVIYFFSMIYVNKPLQPLQQRFSNKFHVDMKKAGMMNDIQGGFYRDGTWHVYFLYSDKIRFNAKGWKFGELGTNVYHVTTKDWLNWEYEGIAIKKNMTRYADISSGTIFEDLDNWFGYGNDAIISINSSFFDEGQNILGYYSTDGGYNFLPIKQEPIININQEIPENRSDFRDPYFFKMDNKYVVYLAQNEYFGVWVSDNPTSGFEKVGKITVPHPMLECPNLYQMNVFGSNEKKWVLFYGGNGSWGKDEDGYSVGTYYTIGDIDNNYVFIPDKNFTSKRLDFGPDYYAANFMKKDKGIKNINSLVTTGWIGNWSYIYQSPNDGRYGAMSLARNLKLNKSKNDYFISSKIIDYENSGLTKTKIFSNSTNFNNLSGAYQLNVNLKDVQDFNEAITFSFFDSFYKIDIYLDFKKNKVCIKRNTSYKILQERSEFIKTREFNVKFSKNDILKIFLDKRIIELEFPNGYTFTMSKFLGTKNDEKLSIIMQNNYQISMDYYNLDI</sequence>
<keyword evidence="2" id="KW-0378">Hydrolase</keyword>
<evidence type="ECO:0000313" key="6">
    <source>
        <dbReference type="EMBL" id="QGS52174.1"/>
    </source>
</evidence>
<dbReference type="RefSeq" id="WP_156006864.1">
    <property type="nucleotide sequence ID" value="NZ_CP046276.1"/>
</dbReference>